<dbReference type="EMBL" id="QUOT01000001">
    <property type="protein sequence ID" value="REL31077.1"/>
    <property type="molecule type" value="Genomic_DNA"/>
</dbReference>
<dbReference type="AlphaFoldDB" id="A0A3E0U3A5"/>
<dbReference type="Proteomes" id="UP000256899">
    <property type="component" value="Unassembled WGS sequence"/>
</dbReference>
<keyword evidence="4" id="KW-1185">Reference proteome</keyword>
<evidence type="ECO:0000313" key="3">
    <source>
        <dbReference type="EMBL" id="REL31077.1"/>
    </source>
</evidence>
<proteinExistence type="predicted"/>
<gene>
    <name evidence="3" type="ORF">DXX94_10320</name>
</gene>
<feature type="transmembrane region" description="Helical" evidence="2">
    <location>
        <begin position="40"/>
        <end position="59"/>
    </location>
</feature>
<feature type="region of interest" description="Disordered" evidence="1">
    <location>
        <begin position="1"/>
        <end position="21"/>
    </location>
</feature>
<dbReference type="RefSeq" id="WP_116015649.1">
    <property type="nucleotide sequence ID" value="NZ_QUOT01000001.1"/>
</dbReference>
<keyword evidence="2" id="KW-0472">Membrane</keyword>
<evidence type="ECO:0000256" key="2">
    <source>
        <dbReference type="SAM" id="Phobius"/>
    </source>
</evidence>
<name>A0A3E0U3A5_9GAMM</name>
<keyword evidence="2" id="KW-1133">Transmembrane helix</keyword>
<evidence type="ECO:0000313" key="4">
    <source>
        <dbReference type="Proteomes" id="UP000256899"/>
    </source>
</evidence>
<reference evidence="4" key="1">
    <citation type="submission" date="2018-08" db="EMBL/GenBank/DDBJ databases">
        <title>Thalassotalea euphylliae genome.</title>
        <authorList>
            <person name="Summers S."/>
            <person name="Rice S.A."/>
            <person name="Freckelton M.L."/>
            <person name="Nedved B.T."/>
            <person name="Hadfield M.G."/>
        </authorList>
    </citation>
    <scope>NUCLEOTIDE SEQUENCE [LARGE SCALE GENOMIC DNA]</scope>
    <source>
        <strain evidence="4">H3</strain>
    </source>
</reference>
<protein>
    <submittedName>
        <fullName evidence="3">Uncharacterized protein</fullName>
    </submittedName>
</protein>
<sequence>MDSLTNTGQMPINGGHASAANGDTTFNNRTGFGGITYNNGINPTYVIIGVVALAGLYFATR</sequence>
<organism evidence="3 4">
    <name type="scientific">Thalassotalea euphylliae</name>
    <dbReference type="NCBI Taxonomy" id="1655234"/>
    <lineage>
        <taxon>Bacteria</taxon>
        <taxon>Pseudomonadati</taxon>
        <taxon>Pseudomonadota</taxon>
        <taxon>Gammaproteobacteria</taxon>
        <taxon>Alteromonadales</taxon>
        <taxon>Colwelliaceae</taxon>
        <taxon>Thalassotalea</taxon>
    </lineage>
</organism>
<feature type="compositionally biased region" description="Polar residues" evidence="1">
    <location>
        <begin position="1"/>
        <end position="10"/>
    </location>
</feature>
<keyword evidence="2" id="KW-0812">Transmembrane</keyword>
<comment type="caution">
    <text evidence="3">The sequence shown here is derived from an EMBL/GenBank/DDBJ whole genome shotgun (WGS) entry which is preliminary data.</text>
</comment>
<accession>A0A3E0U3A5</accession>
<evidence type="ECO:0000256" key="1">
    <source>
        <dbReference type="SAM" id="MobiDB-lite"/>
    </source>
</evidence>